<dbReference type="GO" id="GO:0008716">
    <property type="term" value="F:D-alanine-D-alanine ligase activity"/>
    <property type="evidence" value="ECO:0007669"/>
    <property type="project" value="UniProtKB-UniRule"/>
</dbReference>
<evidence type="ECO:0000256" key="2">
    <source>
        <dbReference type="ARBA" id="ARBA00022598"/>
    </source>
</evidence>
<dbReference type="InterPro" id="IPR011095">
    <property type="entry name" value="Dala_Dala_lig_C"/>
</dbReference>
<dbReference type="GO" id="GO:0009252">
    <property type="term" value="P:peptidoglycan biosynthetic process"/>
    <property type="evidence" value="ECO:0007669"/>
    <property type="project" value="UniProtKB-UniRule"/>
</dbReference>
<feature type="binding site" evidence="6">
    <location>
        <position position="309"/>
    </location>
    <ligand>
        <name>Mg(2+)</name>
        <dbReference type="ChEBI" id="CHEBI:18420"/>
        <label>2</label>
    </ligand>
</feature>
<feature type="region of interest" description="Disordered" evidence="8">
    <location>
        <begin position="1"/>
        <end position="28"/>
    </location>
</feature>
<evidence type="ECO:0000259" key="9">
    <source>
        <dbReference type="PROSITE" id="PS50975"/>
    </source>
</evidence>
<evidence type="ECO:0000256" key="8">
    <source>
        <dbReference type="SAM" id="MobiDB-lite"/>
    </source>
</evidence>
<dbReference type="HAMAP" id="MF_00047">
    <property type="entry name" value="Dala_Dala_lig"/>
    <property type="match status" value="1"/>
</dbReference>
<keyword evidence="11" id="KW-1185">Reference proteome</keyword>
<dbReference type="InterPro" id="IPR011761">
    <property type="entry name" value="ATP-grasp"/>
</dbReference>
<dbReference type="Gene3D" id="3.30.1490.20">
    <property type="entry name" value="ATP-grasp fold, A domain"/>
    <property type="match status" value="1"/>
</dbReference>
<comment type="catalytic activity">
    <reaction evidence="4">
        <text>2 D-alanine + ATP = D-alanyl-D-alanine + ADP + phosphate + H(+)</text>
        <dbReference type="Rhea" id="RHEA:11224"/>
        <dbReference type="ChEBI" id="CHEBI:15378"/>
        <dbReference type="ChEBI" id="CHEBI:30616"/>
        <dbReference type="ChEBI" id="CHEBI:43474"/>
        <dbReference type="ChEBI" id="CHEBI:57416"/>
        <dbReference type="ChEBI" id="CHEBI:57822"/>
        <dbReference type="ChEBI" id="CHEBI:456216"/>
        <dbReference type="EC" id="6.3.2.4"/>
    </reaction>
</comment>
<dbReference type="SUPFAM" id="SSF52440">
    <property type="entry name" value="PreATP-grasp domain"/>
    <property type="match status" value="1"/>
</dbReference>
<keyword evidence="4" id="KW-0133">Cell shape</keyword>
<dbReference type="Gene3D" id="3.40.50.20">
    <property type="match status" value="1"/>
</dbReference>
<comment type="pathway">
    <text evidence="4">Cell wall biogenesis; peptidoglycan biosynthesis.</text>
</comment>
<dbReference type="PROSITE" id="PS50975">
    <property type="entry name" value="ATP_GRASP"/>
    <property type="match status" value="1"/>
</dbReference>
<evidence type="ECO:0000256" key="3">
    <source>
        <dbReference type="ARBA" id="ARBA00023316"/>
    </source>
</evidence>
<comment type="function">
    <text evidence="4">Cell wall formation.</text>
</comment>
<evidence type="ECO:0000256" key="7">
    <source>
        <dbReference type="PROSITE-ProRule" id="PRU00409"/>
    </source>
</evidence>
<sequence length="349" mass="36256">MAGPAPTPRVPTWHDSGMGTTAAEQPGLTASPATEDLHVLVLAGGLSYERDVSLRSGRRVLDALRAVGIDAELRDADVALLPALAADPPDAVVIALHGATGEDGSLRGVLDLCDVPYVGCDARASRLAWDKPSAKAVLREAGIPTPDWVALPHDRFSELGAVAVLDRIVDRLGLPLMVKPAQGGSGLGAAVVRDATALPAAMVGCFAYDTTALVERYVPGMDVAVSVVDLGDGPEALPAVEIVPRNGVYDYAARYTAGRTTWHAPARLQPEVADHVADVALAAHNALGLRDLSRVDMIVDADGRPHVLEVNVSPGMTETSLLPLAVSAAALDFGQVLSSLVARAATRRP</sequence>
<dbReference type="InterPro" id="IPR011127">
    <property type="entry name" value="Dala_Dala_lig_N"/>
</dbReference>
<dbReference type="PATRIC" id="fig|307121.4.peg.4553"/>
<evidence type="ECO:0000256" key="5">
    <source>
        <dbReference type="PIRSR" id="PIRSR039102-1"/>
    </source>
</evidence>
<feature type="active site" evidence="5">
    <location>
        <position position="320"/>
    </location>
</feature>
<dbReference type="NCBIfam" id="NF002378">
    <property type="entry name" value="PRK01372.1"/>
    <property type="match status" value="1"/>
</dbReference>
<feature type="active site" evidence="5">
    <location>
        <position position="185"/>
    </location>
</feature>
<dbReference type="PANTHER" id="PTHR23132:SF23">
    <property type="entry name" value="D-ALANINE--D-ALANINE LIGASE B"/>
    <property type="match status" value="1"/>
</dbReference>
<evidence type="ECO:0000313" key="10">
    <source>
        <dbReference type="EMBL" id="SBV28898.1"/>
    </source>
</evidence>
<evidence type="ECO:0000313" key="11">
    <source>
        <dbReference type="Proteomes" id="UP000199393"/>
    </source>
</evidence>
<gene>
    <name evidence="4" type="primary">ddl</name>
    <name evidence="10" type="ORF">GA0070620_4457</name>
</gene>
<dbReference type="PANTHER" id="PTHR23132">
    <property type="entry name" value="D-ALANINE--D-ALANINE LIGASE"/>
    <property type="match status" value="1"/>
</dbReference>
<reference evidence="11" key="1">
    <citation type="submission" date="2016-06" db="EMBL/GenBank/DDBJ databases">
        <authorList>
            <person name="Varghese N."/>
        </authorList>
    </citation>
    <scope>NUCLEOTIDE SEQUENCE [LARGE SCALE GENOMIC DNA]</scope>
    <source>
        <strain evidence="11">DSM 45344</strain>
    </source>
</reference>
<feature type="active site" evidence="5">
    <location>
        <position position="49"/>
    </location>
</feature>
<keyword evidence="3 4" id="KW-0961">Cell wall biogenesis/degradation</keyword>
<feature type="binding site" evidence="6">
    <location>
        <position position="296"/>
    </location>
    <ligand>
        <name>Mg(2+)</name>
        <dbReference type="ChEBI" id="CHEBI:18420"/>
        <label>1</label>
    </ligand>
</feature>
<evidence type="ECO:0000256" key="1">
    <source>
        <dbReference type="ARBA" id="ARBA00010871"/>
    </source>
</evidence>
<comment type="cofactor">
    <cofactor evidence="6">
        <name>Mg(2+)</name>
        <dbReference type="ChEBI" id="CHEBI:18420"/>
    </cofactor>
    <cofactor evidence="6">
        <name>Mn(2+)</name>
        <dbReference type="ChEBI" id="CHEBI:29035"/>
    </cofactor>
    <text evidence="6">Binds 2 magnesium or manganese ions per subunit.</text>
</comment>
<dbReference type="AlphaFoldDB" id="A0A1C3N8J7"/>
<evidence type="ECO:0000256" key="4">
    <source>
        <dbReference type="HAMAP-Rule" id="MF_00047"/>
    </source>
</evidence>
<dbReference type="GO" id="GO:0046872">
    <property type="term" value="F:metal ion binding"/>
    <property type="evidence" value="ECO:0007669"/>
    <property type="project" value="UniProtKB-KW"/>
</dbReference>
<dbReference type="Pfam" id="PF07478">
    <property type="entry name" value="Dala_Dala_lig_C"/>
    <property type="match status" value="1"/>
</dbReference>
<protein>
    <recommendedName>
        <fullName evidence="4">D-alanine--D-alanine ligase</fullName>
        <ecNumber evidence="4">6.3.2.4</ecNumber>
    </recommendedName>
    <alternativeName>
        <fullName evidence="4">D-Ala-D-Ala ligase</fullName>
    </alternativeName>
    <alternativeName>
        <fullName evidence="4">D-alanylalanine synthetase</fullName>
    </alternativeName>
</protein>
<dbReference type="SUPFAM" id="SSF56059">
    <property type="entry name" value="Glutathione synthetase ATP-binding domain-like"/>
    <property type="match status" value="1"/>
</dbReference>
<keyword evidence="7" id="KW-0547">Nucleotide-binding</keyword>
<feature type="binding site" evidence="6">
    <location>
        <position position="311"/>
    </location>
    <ligand>
        <name>Mg(2+)</name>
        <dbReference type="ChEBI" id="CHEBI:18420"/>
        <label>2</label>
    </ligand>
</feature>
<keyword evidence="6" id="KW-0464">Manganese</keyword>
<feature type="domain" description="ATP-grasp" evidence="9">
    <location>
        <begin position="135"/>
        <end position="342"/>
    </location>
</feature>
<keyword evidence="4" id="KW-0573">Peptidoglycan synthesis</keyword>
<dbReference type="GO" id="GO:0071555">
    <property type="term" value="P:cell wall organization"/>
    <property type="evidence" value="ECO:0007669"/>
    <property type="project" value="UniProtKB-KW"/>
</dbReference>
<keyword evidence="6" id="KW-0479">Metal-binding</keyword>
<evidence type="ECO:0000256" key="6">
    <source>
        <dbReference type="PIRSR" id="PIRSR039102-3"/>
    </source>
</evidence>
<keyword evidence="6" id="KW-0460">Magnesium</keyword>
<dbReference type="PIRSF" id="PIRSF039102">
    <property type="entry name" value="Ddl/VanB"/>
    <property type="match status" value="1"/>
</dbReference>
<dbReference type="EMBL" id="LT598496">
    <property type="protein sequence ID" value="SBV28898.1"/>
    <property type="molecule type" value="Genomic_DNA"/>
</dbReference>
<comment type="similarity">
    <text evidence="1 4">Belongs to the D-alanine--D-alanine ligase family.</text>
</comment>
<dbReference type="UniPathway" id="UPA00219"/>
<dbReference type="STRING" id="307121.GA0070620_4457"/>
<dbReference type="InterPro" id="IPR016185">
    <property type="entry name" value="PreATP-grasp_dom_sf"/>
</dbReference>
<dbReference type="GO" id="GO:0008360">
    <property type="term" value="P:regulation of cell shape"/>
    <property type="evidence" value="ECO:0007669"/>
    <property type="project" value="UniProtKB-KW"/>
</dbReference>
<dbReference type="Gene3D" id="3.30.470.20">
    <property type="entry name" value="ATP-grasp fold, B domain"/>
    <property type="match status" value="1"/>
</dbReference>
<organism evidence="10 11">
    <name type="scientific">Micromonospora krabiensis</name>
    <dbReference type="NCBI Taxonomy" id="307121"/>
    <lineage>
        <taxon>Bacteria</taxon>
        <taxon>Bacillati</taxon>
        <taxon>Actinomycetota</taxon>
        <taxon>Actinomycetes</taxon>
        <taxon>Micromonosporales</taxon>
        <taxon>Micromonosporaceae</taxon>
        <taxon>Micromonospora</taxon>
    </lineage>
</organism>
<accession>A0A1C3N8J7</accession>
<dbReference type="Pfam" id="PF01820">
    <property type="entry name" value="Dala_Dala_lig_N"/>
    <property type="match status" value="1"/>
</dbReference>
<keyword evidence="4" id="KW-0963">Cytoplasm</keyword>
<keyword evidence="7" id="KW-0067">ATP-binding</keyword>
<dbReference type="InterPro" id="IPR005905">
    <property type="entry name" value="D_ala_D_ala"/>
</dbReference>
<proteinExistence type="inferred from homology"/>
<dbReference type="EC" id="6.3.2.4" evidence="4"/>
<feature type="binding site" evidence="6">
    <location>
        <position position="309"/>
    </location>
    <ligand>
        <name>Mg(2+)</name>
        <dbReference type="ChEBI" id="CHEBI:18420"/>
        <label>1</label>
    </ligand>
</feature>
<dbReference type="InterPro" id="IPR013815">
    <property type="entry name" value="ATP_grasp_subdomain_1"/>
</dbReference>
<dbReference type="Proteomes" id="UP000199393">
    <property type="component" value="Chromosome I"/>
</dbReference>
<comment type="subcellular location">
    <subcellularLocation>
        <location evidence="4">Cytoplasm</location>
    </subcellularLocation>
</comment>
<dbReference type="GO" id="GO:0005737">
    <property type="term" value="C:cytoplasm"/>
    <property type="evidence" value="ECO:0007669"/>
    <property type="project" value="UniProtKB-SubCell"/>
</dbReference>
<dbReference type="GO" id="GO:0005524">
    <property type="term" value="F:ATP binding"/>
    <property type="evidence" value="ECO:0007669"/>
    <property type="project" value="UniProtKB-UniRule"/>
</dbReference>
<name>A0A1C3N8J7_9ACTN</name>
<keyword evidence="2 4" id="KW-0436">Ligase</keyword>